<dbReference type="Proteomes" id="UP000198552">
    <property type="component" value="Unassembled WGS sequence"/>
</dbReference>
<reference evidence="2" key="1">
    <citation type="submission" date="2016-10" db="EMBL/GenBank/DDBJ databases">
        <authorList>
            <person name="Varghese N."/>
            <person name="Submissions S."/>
        </authorList>
    </citation>
    <scope>NUCLEOTIDE SEQUENCE [LARGE SCALE GENOMIC DNA]</scope>
    <source>
        <strain evidence="2">EPL6</strain>
    </source>
</reference>
<gene>
    <name evidence="1" type="ORF">SAMN05428957_101189</name>
</gene>
<dbReference type="PANTHER" id="PTHR37945:SF1">
    <property type="entry name" value="EXTRACELLULAR TUNGSTATE BINDING PROTEIN"/>
    <property type="match status" value="1"/>
</dbReference>
<evidence type="ECO:0000313" key="2">
    <source>
        <dbReference type="Proteomes" id="UP000198552"/>
    </source>
</evidence>
<organism evidence="1 2">
    <name type="scientific">Oryzisolibacter propanilivorax</name>
    <dbReference type="NCBI Taxonomy" id="1527607"/>
    <lineage>
        <taxon>Bacteria</taxon>
        <taxon>Pseudomonadati</taxon>
        <taxon>Pseudomonadota</taxon>
        <taxon>Betaproteobacteria</taxon>
        <taxon>Burkholderiales</taxon>
        <taxon>Comamonadaceae</taxon>
        <taxon>Oryzisolibacter</taxon>
    </lineage>
</organism>
<dbReference type="PROSITE" id="PS51318">
    <property type="entry name" value="TAT"/>
    <property type="match status" value="1"/>
</dbReference>
<dbReference type="InterPro" id="IPR052738">
    <property type="entry name" value="ABC-Tungstate_binding"/>
</dbReference>
<sequence>MAPTASNARRRRRVLARAALSGAALALAGCAAPPGAVAGRPAARPVVQVAAVGGLALSGVWPRLAASAGQQLDLDVQTVAAAPKEGVVPAFARGQAQLLLIHASDEAMGLEAAGLAGPARVWAWNEHVVIGPQADPAGVAGAPDGQQALQRIADARSPFIALRDPGSYGVVQRLWRRAGVRPDAAWVRMDTGPRPQAVLQLAQAQQAYVVAGHIPFAFGKMAAPGMHVLLRGDPQMRRPYVVLAPGPAHPAGAAQRAQAQRLADWLVSPAGQAALQAADAQAGGPWLFPRASVAPWLKEPA</sequence>
<dbReference type="SUPFAM" id="SSF53850">
    <property type="entry name" value="Periplasmic binding protein-like II"/>
    <property type="match status" value="1"/>
</dbReference>
<keyword evidence="2" id="KW-1185">Reference proteome</keyword>
<dbReference type="PANTHER" id="PTHR37945">
    <property type="entry name" value="EXTRACELLULAR TUNGSTATE BINDING PROTEIN"/>
    <property type="match status" value="1"/>
</dbReference>
<protein>
    <submittedName>
        <fullName evidence="1">Tungstate transport system substrate-binding protein</fullName>
    </submittedName>
</protein>
<dbReference type="EMBL" id="FNHP01000001">
    <property type="protein sequence ID" value="SDL93575.1"/>
    <property type="molecule type" value="Genomic_DNA"/>
</dbReference>
<accession>A0A1G9P5W7</accession>
<dbReference type="AlphaFoldDB" id="A0A1G9P5W7"/>
<name>A0A1G9P5W7_9BURK</name>
<dbReference type="InterPro" id="IPR006311">
    <property type="entry name" value="TAT_signal"/>
</dbReference>
<proteinExistence type="predicted"/>
<dbReference type="RefSeq" id="WP_091565558.1">
    <property type="nucleotide sequence ID" value="NZ_FNHP01000001.1"/>
</dbReference>
<dbReference type="Gene3D" id="3.40.190.10">
    <property type="entry name" value="Periplasmic binding protein-like II"/>
    <property type="match status" value="2"/>
</dbReference>
<dbReference type="OrthoDB" id="186379at2"/>
<dbReference type="STRING" id="1527607.SAMN05428957_101189"/>
<evidence type="ECO:0000313" key="1">
    <source>
        <dbReference type="EMBL" id="SDL93575.1"/>
    </source>
</evidence>